<dbReference type="InterPro" id="IPR045220">
    <property type="entry name" value="FRHB/FDHB/HCAR-like"/>
</dbReference>
<dbReference type="PATRIC" id="fig|13690.10.peg.4671"/>
<comment type="caution">
    <text evidence="3">The sequence shown here is derived from an EMBL/GenBank/DDBJ whole genome shotgun (WGS) entry which is preliminary data.</text>
</comment>
<protein>
    <submittedName>
        <fullName evidence="3">Coenzyme F420-reducing hydrogenase</fullName>
    </submittedName>
</protein>
<dbReference type="PANTHER" id="PTHR31332">
    <property type="entry name" value="7-HYDROXYMETHYL CHLOROPHYLL A REDUCTASE, CHLOROPLASTIC"/>
    <property type="match status" value="1"/>
</dbReference>
<organism evidence="3 4">
    <name type="scientific">Sphingobium yanoikuyae</name>
    <name type="common">Sphingomonas yanoikuyae</name>
    <dbReference type="NCBI Taxonomy" id="13690"/>
    <lineage>
        <taxon>Bacteria</taxon>
        <taxon>Pseudomonadati</taxon>
        <taxon>Pseudomonadota</taxon>
        <taxon>Alphaproteobacteria</taxon>
        <taxon>Sphingomonadales</taxon>
        <taxon>Sphingomonadaceae</taxon>
        <taxon>Sphingobium</taxon>
    </lineage>
</organism>
<proteinExistence type="predicted"/>
<sequence length="405" mass="43619">MTAGSPTVRRVLKGNLCSGCGLCAGISGGAIGMTMAPPGFARPVQSSSLTPAVEAVVAESCPGSRIAPWDDDPNRHPYWGPARDTRVGFALDDQVRHAGASGGLLSALVIHALDIRMIDRVLHVEADPDQPTGNRMRWSRTREDVLAGAGSRYAPSSPLEHIDAALSEGGRFAFIGKPCDVSALRQLAKHDRRVDAHVPLMLSFYCGGLPSRSGADRVIRAMGLEPLDLVSFRYRGNGWPGLTVAQTGAGDIGEMRYADSWGRHLSKEVQFRCKICPDAVGAVADIACADAWYGDEGGYPSFDEQDGRSLLQVRTAVGEALVQSALAANALRTESLPVGEIELMQPSQANRKRLIVARTAACRILMRPVPAMENLDVERASKLAPSREKIRNFLGSISRIMRRRN</sequence>
<dbReference type="Proteomes" id="UP000028534">
    <property type="component" value="Unassembled WGS sequence"/>
</dbReference>
<evidence type="ECO:0000313" key="3">
    <source>
        <dbReference type="EMBL" id="KEZ15300.1"/>
    </source>
</evidence>
<accession>A0A084EBF8</accession>
<feature type="domain" description="Coenzyme F420 hydrogenase/dehydrogenase beta subunit C-terminal" evidence="2">
    <location>
        <begin position="171"/>
        <end position="336"/>
    </location>
</feature>
<reference evidence="3 4" key="1">
    <citation type="submission" date="2014-03" db="EMBL/GenBank/DDBJ databases">
        <title>Genome sequence of Sphingobium yanoikuyae B1.</title>
        <authorList>
            <person name="Gan H.M."/>
            <person name="Gan H.Y."/>
            <person name="Savka M.A."/>
        </authorList>
    </citation>
    <scope>NUCLEOTIDE SEQUENCE [LARGE SCALE GENOMIC DNA]</scope>
    <source>
        <strain evidence="3 4">B1</strain>
    </source>
</reference>
<dbReference type="eggNOG" id="COG1035">
    <property type="taxonomic scope" value="Bacteria"/>
</dbReference>
<name>A0A084EBF8_SPHYA</name>
<dbReference type="Pfam" id="PF04432">
    <property type="entry name" value="FrhB_FdhB_C"/>
    <property type="match status" value="1"/>
</dbReference>
<feature type="domain" description="Coenzyme F420 hydrogenase/dehydrogenase beta subunit N-terminal" evidence="1">
    <location>
        <begin position="88"/>
        <end position="159"/>
    </location>
</feature>
<dbReference type="AlphaFoldDB" id="A0A084EBF8"/>
<dbReference type="Pfam" id="PF04422">
    <property type="entry name" value="FrhB_FdhB_N"/>
    <property type="match status" value="1"/>
</dbReference>
<evidence type="ECO:0000259" key="1">
    <source>
        <dbReference type="Pfam" id="PF04422"/>
    </source>
</evidence>
<dbReference type="RefSeq" id="WP_080727332.1">
    <property type="nucleotide sequence ID" value="NZ_JGVR01000042.1"/>
</dbReference>
<gene>
    <name evidence="3" type="ORF">CP98_04536</name>
</gene>
<evidence type="ECO:0000259" key="2">
    <source>
        <dbReference type="Pfam" id="PF04432"/>
    </source>
</evidence>
<dbReference type="PANTHER" id="PTHR31332:SF0">
    <property type="entry name" value="7-HYDROXYMETHYL CHLOROPHYLL A REDUCTASE, CHLOROPLASTIC"/>
    <property type="match status" value="1"/>
</dbReference>
<dbReference type="InterPro" id="IPR007525">
    <property type="entry name" value="FrhB_FdhB_C"/>
</dbReference>
<dbReference type="GO" id="GO:0090415">
    <property type="term" value="F:7-hydroxymethyl chlorophyll a reductase activity"/>
    <property type="evidence" value="ECO:0007669"/>
    <property type="project" value="TreeGrafter"/>
</dbReference>
<dbReference type="InterPro" id="IPR007516">
    <property type="entry name" value="Co_F420_Hydgase/DH_bsu_N"/>
</dbReference>
<dbReference type="EMBL" id="JGVR01000042">
    <property type="protein sequence ID" value="KEZ15300.1"/>
    <property type="molecule type" value="Genomic_DNA"/>
</dbReference>
<dbReference type="GO" id="GO:0033354">
    <property type="term" value="P:chlorophyll cycle"/>
    <property type="evidence" value="ECO:0007669"/>
    <property type="project" value="TreeGrafter"/>
</dbReference>
<evidence type="ECO:0000313" key="4">
    <source>
        <dbReference type="Proteomes" id="UP000028534"/>
    </source>
</evidence>